<dbReference type="CDD" id="cd07516">
    <property type="entry name" value="HAD_Pase"/>
    <property type="match status" value="1"/>
</dbReference>
<dbReference type="GO" id="GO:0005829">
    <property type="term" value="C:cytosol"/>
    <property type="evidence" value="ECO:0007669"/>
    <property type="project" value="TreeGrafter"/>
</dbReference>
<evidence type="ECO:0000313" key="1">
    <source>
        <dbReference type="EMBL" id="MSS37918.1"/>
    </source>
</evidence>
<dbReference type="Gene3D" id="3.30.1240.10">
    <property type="match status" value="1"/>
</dbReference>
<reference evidence="1 2" key="1">
    <citation type="submission" date="2019-08" db="EMBL/GenBank/DDBJ databases">
        <title>In-depth cultivation of the pig gut microbiome towards novel bacterial diversity and tailored functional studies.</title>
        <authorList>
            <person name="Wylensek D."/>
            <person name="Hitch T.C.A."/>
            <person name="Clavel T."/>
        </authorList>
    </citation>
    <scope>NUCLEOTIDE SEQUENCE [LARGE SCALE GENOMIC DNA]</scope>
    <source>
        <strain evidence="1 2">WCA-389-WT-23D1</strain>
    </source>
</reference>
<dbReference type="GO" id="GO:0016791">
    <property type="term" value="F:phosphatase activity"/>
    <property type="evidence" value="ECO:0007669"/>
    <property type="project" value="UniProtKB-ARBA"/>
</dbReference>
<dbReference type="InterPro" id="IPR023214">
    <property type="entry name" value="HAD_sf"/>
</dbReference>
<dbReference type="SFLD" id="SFLDG01140">
    <property type="entry name" value="C2.B:_Phosphomannomutase_and_P"/>
    <property type="match status" value="1"/>
</dbReference>
<dbReference type="InterPro" id="IPR036412">
    <property type="entry name" value="HAD-like_sf"/>
</dbReference>
<dbReference type="EMBL" id="VUMD01000016">
    <property type="protein sequence ID" value="MSS37918.1"/>
    <property type="molecule type" value="Genomic_DNA"/>
</dbReference>
<dbReference type="Pfam" id="PF08282">
    <property type="entry name" value="Hydrolase_3"/>
    <property type="match status" value="1"/>
</dbReference>
<gene>
    <name evidence="1" type="ORF">FYJ39_15470</name>
</gene>
<keyword evidence="2" id="KW-1185">Reference proteome</keyword>
<comment type="caution">
    <text evidence="1">The sequence shown here is derived from an EMBL/GenBank/DDBJ whole genome shotgun (WGS) entry which is preliminary data.</text>
</comment>
<dbReference type="InterPro" id="IPR000150">
    <property type="entry name" value="Cof"/>
</dbReference>
<dbReference type="SFLD" id="SFLDS00003">
    <property type="entry name" value="Haloacid_Dehalogenase"/>
    <property type="match status" value="1"/>
</dbReference>
<organism evidence="1 2">
    <name type="scientific">Clostridium porci</name>
    <dbReference type="NCBI Taxonomy" id="2605778"/>
    <lineage>
        <taxon>Bacteria</taxon>
        <taxon>Bacillati</taxon>
        <taxon>Bacillota</taxon>
        <taxon>Clostridia</taxon>
        <taxon>Eubacteriales</taxon>
        <taxon>Clostridiaceae</taxon>
        <taxon>Clostridium</taxon>
    </lineage>
</organism>
<dbReference type="AlphaFoldDB" id="A0A7X2NP57"/>
<dbReference type="SUPFAM" id="SSF56784">
    <property type="entry name" value="HAD-like"/>
    <property type="match status" value="1"/>
</dbReference>
<sequence>MKNISLIAFDLDGTILDSRKNISEHTLEVLSRCSQKGIWIVPATGRAVDGIPKKVQEIPGIRYAITTNGGAVVDLDTRKVLKSCVLSNATVLELIGILKKYHAMYDPYINGRGISQPAFIEHMDNYGIEPAIQKMIRETRYIVPDTESYVRETGYDVEKLNVFFLRPEDRELVREELKQVEGLIISSSLNNNLELNAQGATKGEALLWLANHLGIKRTATMAFGDGENDISMLKAAGIGIAMENGQDSAKAAANELTLTNDQDGVAAAIERLILC</sequence>
<dbReference type="PROSITE" id="PS01229">
    <property type="entry name" value="COF_2"/>
    <property type="match status" value="1"/>
</dbReference>
<dbReference type="Proteomes" id="UP000429958">
    <property type="component" value="Unassembled WGS sequence"/>
</dbReference>
<dbReference type="NCBIfam" id="TIGR00099">
    <property type="entry name" value="Cof-subfamily"/>
    <property type="match status" value="1"/>
</dbReference>
<protein>
    <submittedName>
        <fullName evidence="1">HAD family phosphatase</fullName>
    </submittedName>
</protein>
<dbReference type="RefSeq" id="WP_154473361.1">
    <property type="nucleotide sequence ID" value="NZ_DBEWUL010000201.1"/>
</dbReference>
<dbReference type="InterPro" id="IPR006379">
    <property type="entry name" value="HAD-SF_hydro_IIB"/>
</dbReference>
<dbReference type="PRINTS" id="PR00119">
    <property type="entry name" value="CATATPASE"/>
</dbReference>
<dbReference type="PANTHER" id="PTHR10000">
    <property type="entry name" value="PHOSPHOSERINE PHOSPHATASE"/>
    <property type="match status" value="1"/>
</dbReference>
<accession>A0A7X2NP57</accession>
<dbReference type="NCBIfam" id="TIGR01484">
    <property type="entry name" value="HAD-SF-IIB"/>
    <property type="match status" value="1"/>
</dbReference>
<evidence type="ECO:0000313" key="2">
    <source>
        <dbReference type="Proteomes" id="UP000429958"/>
    </source>
</evidence>
<dbReference type="GO" id="GO:0000287">
    <property type="term" value="F:magnesium ion binding"/>
    <property type="evidence" value="ECO:0007669"/>
    <property type="project" value="TreeGrafter"/>
</dbReference>
<dbReference type="Gene3D" id="3.40.50.1000">
    <property type="entry name" value="HAD superfamily/HAD-like"/>
    <property type="match status" value="1"/>
</dbReference>
<name>A0A7X2NP57_9CLOT</name>
<dbReference type="PANTHER" id="PTHR10000:SF8">
    <property type="entry name" value="HAD SUPERFAMILY HYDROLASE-LIKE, TYPE 3"/>
    <property type="match status" value="1"/>
</dbReference>
<proteinExistence type="predicted"/>